<dbReference type="CDD" id="cd02270">
    <property type="entry name" value="meso-DAPDH_N"/>
    <property type="match status" value="1"/>
</dbReference>
<sequence>MYSKIRVGIVGYGNLGKGVELALNNNPDFELIGIFTRRNIDDIDSNSNIISFNKVLDYKDKIDVMFLCGGSAKDLPEQCPKLAEHFNTIDSYDNHKNIPNYFNMIDNIAKKSNKVSLISVGWDPGLFSLNRLLAQTIFPNGQCYTFWGKGVSQGHSDAIRRIKGVKNAVQYTIPSEKTIEEIKAGKNPSLKKEDMHKRVCYVVPYDFEDKDRIEKEIKSMPNYFQGFDTTVHFITEEDLIKNHSKMPHGGRVIGTGTTNKKHKHVMEFSLSLEDNPEFTASVVVAFARAIYRLALDGKKGAFTVFDIPLGYLSPKTGEELRKELL</sequence>
<evidence type="ECO:0000256" key="5">
    <source>
        <dbReference type="ARBA" id="ARBA00021654"/>
    </source>
</evidence>
<dbReference type="UniPathway" id="UPA00034">
    <property type="reaction ID" value="UER00026"/>
</dbReference>
<comment type="similarity">
    <text evidence="2 12">Belongs to the diaminopimelate dehydrogenase family.</text>
</comment>
<dbReference type="SUPFAM" id="SSF55347">
    <property type="entry name" value="Glyceraldehyde-3-phosphate dehydrogenase-like, C-terminal domain"/>
    <property type="match status" value="1"/>
</dbReference>
<evidence type="ECO:0000256" key="10">
    <source>
        <dbReference type="ARBA" id="ARBA00023154"/>
    </source>
</evidence>
<dbReference type="GO" id="GO:0009089">
    <property type="term" value="P:lysine biosynthetic process via diaminopimelate"/>
    <property type="evidence" value="ECO:0007669"/>
    <property type="project" value="UniProtKB-UniRule"/>
</dbReference>
<comment type="function">
    <text evidence="12">Catalyzes the reversible NADPH-dependent reductive amination of L-2-amino-6-oxopimelate, the acyclic form of L-tetrahydrodipicolinate, to generate the meso compound, D,L-2,6-diaminopimelate.</text>
</comment>
<dbReference type="PIRSF" id="PIRSF025648">
    <property type="entry name" value="DDH"/>
    <property type="match status" value="1"/>
</dbReference>
<feature type="binding site" evidence="13">
    <location>
        <position position="147"/>
    </location>
    <ligand>
        <name>substrate</name>
    </ligand>
</feature>
<keyword evidence="6 12" id="KW-0028">Amino-acid biosynthesis</keyword>
<dbReference type="InterPro" id="IPR010190">
    <property type="entry name" value="Diaminopimelate_DH_Ddh"/>
</dbReference>
<proteinExistence type="inferred from homology"/>
<feature type="binding site" evidence="13">
    <location>
        <position position="248"/>
    </location>
    <ligand>
        <name>substrate</name>
    </ligand>
</feature>
<evidence type="ECO:0000256" key="7">
    <source>
        <dbReference type="ARBA" id="ARBA00022857"/>
    </source>
</evidence>
<dbReference type="GO" id="GO:0047850">
    <property type="term" value="F:diaminopimelate dehydrogenase activity"/>
    <property type="evidence" value="ECO:0007669"/>
    <property type="project" value="UniProtKB-UniRule"/>
</dbReference>
<feature type="binding site" evidence="13">
    <location>
        <position position="172"/>
    </location>
    <ligand>
        <name>substrate</name>
    </ligand>
</feature>
<dbReference type="SUPFAM" id="SSF51735">
    <property type="entry name" value="NAD(P)-binding Rossmann-fold domains"/>
    <property type="match status" value="1"/>
</dbReference>
<evidence type="ECO:0000256" key="11">
    <source>
        <dbReference type="ARBA" id="ARBA00052023"/>
    </source>
</evidence>
<dbReference type="Gene3D" id="3.40.50.720">
    <property type="entry name" value="NAD(P)-binding Rossmann-like Domain"/>
    <property type="match status" value="1"/>
</dbReference>
<dbReference type="OrthoDB" id="9779394at2"/>
<dbReference type="GO" id="GO:0000166">
    <property type="term" value="F:nucleotide binding"/>
    <property type="evidence" value="ECO:0007669"/>
    <property type="project" value="UniProtKB-KW"/>
</dbReference>
<feature type="binding site" evidence="13">
    <location>
        <begin position="12"/>
        <end position="15"/>
    </location>
    <ligand>
        <name>NADP(+)</name>
        <dbReference type="ChEBI" id="CHEBI:58349"/>
    </ligand>
</feature>
<dbReference type="GO" id="GO:0019877">
    <property type="term" value="P:diaminopimelate biosynthetic process"/>
    <property type="evidence" value="ECO:0007669"/>
    <property type="project" value="UniProtKB-UniRule"/>
</dbReference>
<organism evidence="15 16">
    <name type="scientific">Keratinibaculum paraultunense</name>
    <dbReference type="NCBI Taxonomy" id="1278232"/>
    <lineage>
        <taxon>Bacteria</taxon>
        <taxon>Bacillati</taxon>
        <taxon>Bacillota</taxon>
        <taxon>Tissierellia</taxon>
        <taxon>Tissierellales</taxon>
        <taxon>Tepidimicrobiaceae</taxon>
        <taxon>Keratinibaculum</taxon>
    </lineage>
</organism>
<protein>
    <recommendedName>
        <fullName evidence="5 12">Meso-diaminopimelate D-dehydrogenase</fullName>
        <shortName evidence="12">DAPDH</shortName>
        <shortName evidence="12">Meso-DAP dehydrogenase</shortName>
        <ecNumber evidence="4 12">1.4.1.16</ecNumber>
    </recommendedName>
</protein>
<feature type="binding site" evidence="13">
    <location>
        <position position="275"/>
    </location>
    <ligand>
        <name>substrate</name>
    </ligand>
</feature>
<evidence type="ECO:0000256" key="6">
    <source>
        <dbReference type="ARBA" id="ARBA00022605"/>
    </source>
</evidence>
<feature type="binding site" evidence="13">
    <location>
        <begin position="68"/>
        <end position="71"/>
    </location>
    <ligand>
        <name>NADP(+)</name>
        <dbReference type="ChEBI" id="CHEBI:58349"/>
    </ligand>
</feature>
<evidence type="ECO:0000256" key="3">
    <source>
        <dbReference type="ARBA" id="ARBA00011738"/>
    </source>
</evidence>
<dbReference type="RefSeq" id="WP_132026511.1">
    <property type="nucleotide sequence ID" value="NZ_CP068564.1"/>
</dbReference>
<feature type="domain" description="Meso-diaminopimelate D-dehydrogenase C-terminal" evidence="14">
    <location>
        <begin position="121"/>
        <end position="273"/>
    </location>
</feature>
<keyword evidence="9 12" id="KW-0560">Oxidoreductase</keyword>
<dbReference type="NCBIfam" id="TIGR01921">
    <property type="entry name" value="DAP-DH"/>
    <property type="match status" value="1"/>
</dbReference>
<evidence type="ECO:0000256" key="8">
    <source>
        <dbReference type="ARBA" id="ARBA00022915"/>
    </source>
</evidence>
<dbReference type="Gene3D" id="3.30.360.10">
    <property type="entry name" value="Dihydrodipicolinate Reductase, domain 2"/>
    <property type="match status" value="1"/>
</dbReference>
<keyword evidence="16" id="KW-1185">Reference proteome</keyword>
<keyword evidence="10 12" id="KW-0457">Lysine biosynthesis</keyword>
<reference evidence="15 16" key="1">
    <citation type="submission" date="2019-03" db="EMBL/GenBank/DDBJ databases">
        <title>Genomic Encyclopedia of Type Strains, Phase IV (KMG-IV): sequencing the most valuable type-strain genomes for metagenomic binning, comparative biology and taxonomic classification.</title>
        <authorList>
            <person name="Goeker M."/>
        </authorList>
    </citation>
    <scope>NUCLEOTIDE SEQUENCE [LARGE SCALE GENOMIC DNA]</scope>
    <source>
        <strain evidence="15 16">DSM 26752</strain>
    </source>
</reference>
<gene>
    <name evidence="15" type="ORF">EDD65_103138</name>
</gene>
<comment type="catalytic activity">
    <reaction evidence="11 12">
        <text>meso-2,6-diaminopimelate + NADP(+) + H2O = (S)-2-amino-6-oxoheptanedioate + NH4(+) + NADPH + H(+)</text>
        <dbReference type="Rhea" id="RHEA:13561"/>
        <dbReference type="ChEBI" id="CHEBI:15377"/>
        <dbReference type="ChEBI" id="CHEBI:15378"/>
        <dbReference type="ChEBI" id="CHEBI:28938"/>
        <dbReference type="ChEBI" id="CHEBI:57783"/>
        <dbReference type="ChEBI" id="CHEBI:57791"/>
        <dbReference type="ChEBI" id="CHEBI:58349"/>
        <dbReference type="ChEBI" id="CHEBI:58556"/>
        <dbReference type="EC" id="1.4.1.16"/>
    </reaction>
</comment>
<dbReference type="EC" id="1.4.1.16" evidence="4 12"/>
<keyword evidence="8 12" id="KW-0220">Diaminopimelate biosynthesis</keyword>
<comment type="pathway">
    <text evidence="1 12">Amino-acid biosynthesis; L-lysine biosynthesis via DAP pathway; DL-2,6-diaminopimelate from (S)-tetrahydrodipicolinate: step 1/1.</text>
</comment>
<evidence type="ECO:0000256" key="1">
    <source>
        <dbReference type="ARBA" id="ARBA00004896"/>
    </source>
</evidence>
<accession>A0A4R3KZI8</accession>
<name>A0A4R3KZI8_9FIRM</name>
<evidence type="ECO:0000256" key="13">
    <source>
        <dbReference type="PIRSR" id="PIRSR025648-1"/>
    </source>
</evidence>
<evidence type="ECO:0000313" key="15">
    <source>
        <dbReference type="EMBL" id="TCS90827.1"/>
    </source>
</evidence>
<dbReference type="InterPro" id="IPR036291">
    <property type="entry name" value="NAD(P)-bd_dom_sf"/>
</dbReference>
<dbReference type="InterPro" id="IPR032094">
    <property type="entry name" value="Meso-DAP_DH_C"/>
</dbReference>
<feature type="binding site" evidence="13">
    <location>
        <begin position="120"/>
        <end position="124"/>
    </location>
    <ligand>
        <name>NADP(+)</name>
        <dbReference type="ChEBI" id="CHEBI:58349"/>
    </ligand>
</feature>
<dbReference type="Pfam" id="PF16654">
    <property type="entry name" value="DAPDH_C"/>
    <property type="match status" value="1"/>
</dbReference>
<evidence type="ECO:0000259" key="14">
    <source>
        <dbReference type="Pfam" id="PF16654"/>
    </source>
</evidence>
<comment type="subunit">
    <text evidence="3 12">Homodimer.</text>
</comment>
<dbReference type="AlphaFoldDB" id="A0A4R3KZI8"/>
<dbReference type="EMBL" id="SMAE01000003">
    <property type="protein sequence ID" value="TCS90827.1"/>
    <property type="molecule type" value="Genomic_DNA"/>
</dbReference>
<dbReference type="Proteomes" id="UP000294567">
    <property type="component" value="Unassembled WGS sequence"/>
</dbReference>
<evidence type="ECO:0000256" key="12">
    <source>
        <dbReference type="PIRNR" id="PIRNR025648"/>
    </source>
</evidence>
<evidence type="ECO:0000313" key="16">
    <source>
        <dbReference type="Proteomes" id="UP000294567"/>
    </source>
</evidence>
<keyword evidence="13" id="KW-0547">Nucleotide-binding</keyword>
<feature type="binding site" evidence="13">
    <location>
        <begin position="36"/>
        <end position="38"/>
    </location>
    <ligand>
        <name>NADP(+)</name>
        <dbReference type="ChEBI" id="CHEBI:58349"/>
    </ligand>
</feature>
<feature type="binding site" evidence="13">
    <location>
        <position position="198"/>
    </location>
    <ligand>
        <name>substrate</name>
    </ligand>
</feature>
<evidence type="ECO:0000256" key="2">
    <source>
        <dbReference type="ARBA" id="ARBA00007442"/>
    </source>
</evidence>
<feature type="binding site" evidence="13">
    <location>
        <begin position="91"/>
        <end position="93"/>
    </location>
    <ligand>
        <name>NADP(+)</name>
        <dbReference type="ChEBI" id="CHEBI:58349"/>
    </ligand>
</feature>
<evidence type="ECO:0000256" key="4">
    <source>
        <dbReference type="ARBA" id="ARBA00012080"/>
    </source>
</evidence>
<comment type="caution">
    <text evidence="15">The sequence shown here is derived from an EMBL/GenBank/DDBJ whole genome shotgun (WGS) entry which is preliminary data.</text>
</comment>
<evidence type="ECO:0000256" key="9">
    <source>
        <dbReference type="ARBA" id="ARBA00023002"/>
    </source>
</evidence>
<keyword evidence="7 12" id="KW-0521">NADP</keyword>